<keyword evidence="2" id="KW-1185">Reference proteome</keyword>
<evidence type="ECO:0000313" key="1">
    <source>
        <dbReference type="EMBL" id="KAB2817877.1"/>
    </source>
</evidence>
<dbReference type="Proteomes" id="UP000484164">
    <property type="component" value="Unassembled WGS sequence"/>
</dbReference>
<name>A0A6L3ZJ88_9FLAO</name>
<proteinExistence type="predicted"/>
<evidence type="ECO:0000313" key="2">
    <source>
        <dbReference type="Proteomes" id="UP000484164"/>
    </source>
</evidence>
<dbReference type="AlphaFoldDB" id="A0A6L3ZJ88"/>
<dbReference type="EMBL" id="WBVQ01000001">
    <property type="protein sequence ID" value="KAB2817877.1"/>
    <property type="molecule type" value="Genomic_DNA"/>
</dbReference>
<accession>A0A6L3ZJ88</accession>
<dbReference type="Pfam" id="PF11751">
    <property type="entry name" value="PorP_SprF"/>
    <property type="match status" value="1"/>
</dbReference>
<dbReference type="NCBIfam" id="TIGR03519">
    <property type="entry name" value="T9SS_PorP_fam"/>
    <property type="match status" value="1"/>
</dbReference>
<sequence length="323" mass="36160">MILKPLRSILLLTSVLVFVSGYSQDAFFGQLNANRTYFNPAFSGLSTCQNITLNYRNQFPSLGVYQTLRGSYDAQVSSLNGGLGLQYIYDSQNNDAIEITYLDAKYSYQLPVNKYLNFSFGMEASYRHLRIHTGRLSYPDQIDQFYGFVRQSPTTATNDQWIGSSMGLGLGIVAYSEFYYLGVSVQNLFMESQEFSVPLKYSVQAGYNILVHKSLSGARTIINPHFIHQEQEGRGYTTLMVNVSRSNWMFGIGGRYSSTNPDAVITAIGYSFPTFPLSISYSYDFTNNSFGGGVNGAHEIGLVYRLGCSETRNLNTPFSFPMI</sequence>
<dbReference type="RefSeq" id="WP_151692565.1">
    <property type="nucleotide sequence ID" value="NZ_BMGX01000002.1"/>
</dbReference>
<dbReference type="OrthoDB" id="1114455at2"/>
<protein>
    <submittedName>
        <fullName evidence="1">Type IX secretion system membrane protein PorP/SprF</fullName>
    </submittedName>
</protein>
<organism evidence="1 2">
    <name type="scientific">Phaeocystidibacter marisrubri</name>
    <dbReference type="NCBI Taxonomy" id="1577780"/>
    <lineage>
        <taxon>Bacteria</taxon>
        <taxon>Pseudomonadati</taxon>
        <taxon>Bacteroidota</taxon>
        <taxon>Flavobacteriia</taxon>
        <taxon>Flavobacteriales</taxon>
        <taxon>Phaeocystidibacteraceae</taxon>
        <taxon>Phaeocystidibacter</taxon>
    </lineage>
</organism>
<comment type="caution">
    <text evidence="1">The sequence shown here is derived from an EMBL/GenBank/DDBJ whole genome shotgun (WGS) entry which is preliminary data.</text>
</comment>
<reference evidence="1 2" key="1">
    <citation type="submission" date="2019-10" db="EMBL/GenBank/DDBJ databases">
        <title>Genome sequence of Phaeocystidibacter marisrubri JCM30614 (type strain).</title>
        <authorList>
            <person name="Bowman J.P."/>
        </authorList>
    </citation>
    <scope>NUCLEOTIDE SEQUENCE [LARGE SCALE GENOMIC DNA]</scope>
    <source>
        <strain evidence="1 2">JCM 30614</strain>
    </source>
</reference>
<dbReference type="InterPro" id="IPR019861">
    <property type="entry name" value="PorP/SprF_Bacteroidetes"/>
</dbReference>
<gene>
    <name evidence="1" type="ORF">F8C82_05595</name>
</gene>